<sequence length="532" mass="56075">MSFQPPLGPARDTDDHPGPVAPGTEASHLTIDLSSRDLAFIRSTSRPTISLTSPLDYPPQLWQEASQAPSLAQGRQLPGRQLAHSARADLNAQLALQQALHQESLFHRSDWEVDAAVSSTAIVPSMAGRPESAGRFQALSDAVQSMAHEVALSPPPRTLNGKARASRGGSTSRGLPGPPLAVDDSDTFNQYTSREMRQLGNPFFERGSSADDGGALSAPRPAGGSPTPLALAPSPEDVPRPRPGGGGLPPTVSTLAEDDPMEGSASSLALAQPAGRQPPGTHRSPGSTLYPRDARGRGATFNLAAPPGDHLSDHAIDQSAFYENPNPDLWQPRCGPSPTTAYDDAKSDAGSEGPDQKVPPSRAGGRPGPRRSSRSGGAPGEAPDPFPSLGEQRQRCLTTPGGRFQRYDGFYEDHNPNVLPPEYFEQVSPGRSQPGYPVPEGEAGPLGLGGDPAGRGLGVPRTLADLQVELFGSAGGGAPPPLPAAEALRNGSAGVWMLMPAMWLFWALDDLVWTRAMNLRCLWTEEARRPDV</sequence>
<name>A0A058ZAK6_FONAL</name>
<evidence type="ECO:0000313" key="3">
    <source>
        <dbReference type="Proteomes" id="UP000030693"/>
    </source>
</evidence>
<accession>A0A058ZAK6</accession>
<organism evidence="2">
    <name type="scientific">Fonticula alba</name>
    <name type="common">Slime mold</name>
    <dbReference type="NCBI Taxonomy" id="691883"/>
    <lineage>
        <taxon>Eukaryota</taxon>
        <taxon>Rotosphaerida</taxon>
        <taxon>Fonticulaceae</taxon>
        <taxon>Fonticula</taxon>
    </lineage>
</organism>
<protein>
    <submittedName>
        <fullName evidence="2">Uncharacterized protein</fullName>
    </submittedName>
</protein>
<reference evidence="2" key="1">
    <citation type="submission" date="2013-04" db="EMBL/GenBank/DDBJ databases">
        <title>The Genome Sequence of Fonticula alba ATCC 38817.</title>
        <authorList>
            <consortium name="The Broad Institute Genomics Platform"/>
            <person name="Russ C."/>
            <person name="Cuomo C."/>
            <person name="Burger G."/>
            <person name="Gray M.W."/>
            <person name="Holland P.W.H."/>
            <person name="King N."/>
            <person name="Lang F.B.F."/>
            <person name="Roger A.J."/>
            <person name="Ruiz-Trillo I."/>
            <person name="Brown M."/>
            <person name="Walker B."/>
            <person name="Young S."/>
            <person name="Zeng Q."/>
            <person name="Gargeya S."/>
            <person name="Fitzgerald M."/>
            <person name="Haas B."/>
            <person name="Abouelleil A."/>
            <person name="Allen A.W."/>
            <person name="Alvarado L."/>
            <person name="Arachchi H.M."/>
            <person name="Berlin A.M."/>
            <person name="Chapman S.B."/>
            <person name="Gainer-Dewar J."/>
            <person name="Goldberg J."/>
            <person name="Griggs A."/>
            <person name="Gujja S."/>
            <person name="Hansen M."/>
            <person name="Howarth C."/>
            <person name="Imamovic A."/>
            <person name="Ireland A."/>
            <person name="Larimer J."/>
            <person name="McCowan C."/>
            <person name="Murphy C."/>
            <person name="Pearson M."/>
            <person name="Poon T.W."/>
            <person name="Priest M."/>
            <person name="Roberts A."/>
            <person name="Saif S."/>
            <person name="Shea T."/>
            <person name="Sisk P."/>
            <person name="Sykes S."/>
            <person name="Wortman J."/>
            <person name="Nusbaum C."/>
            <person name="Birren B."/>
        </authorList>
    </citation>
    <scope>NUCLEOTIDE SEQUENCE [LARGE SCALE GENOMIC DNA]</scope>
    <source>
        <strain evidence="2">ATCC 38817</strain>
    </source>
</reference>
<proteinExistence type="predicted"/>
<gene>
    <name evidence="2" type="ORF">H696_02397</name>
</gene>
<dbReference type="AlphaFoldDB" id="A0A058ZAK6"/>
<dbReference type="EMBL" id="KB932203">
    <property type="protein sequence ID" value="KCV71450.1"/>
    <property type="molecule type" value="Genomic_DNA"/>
</dbReference>
<feature type="region of interest" description="Disordered" evidence="1">
    <location>
        <begin position="418"/>
        <end position="442"/>
    </location>
</feature>
<evidence type="ECO:0000256" key="1">
    <source>
        <dbReference type="SAM" id="MobiDB-lite"/>
    </source>
</evidence>
<dbReference type="GeneID" id="20527122"/>
<evidence type="ECO:0000313" key="2">
    <source>
        <dbReference type="EMBL" id="KCV71450.1"/>
    </source>
</evidence>
<feature type="region of interest" description="Disordered" evidence="1">
    <location>
        <begin position="1"/>
        <end position="28"/>
    </location>
</feature>
<dbReference type="Proteomes" id="UP000030693">
    <property type="component" value="Unassembled WGS sequence"/>
</dbReference>
<dbReference type="RefSeq" id="XP_009494573.1">
    <property type="nucleotide sequence ID" value="XM_009496298.1"/>
</dbReference>
<keyword evidence="3" id="KW-1185">Reference proteome</keyword>
<feature type="region of interest" description="Disordered" evidence="1">
    <location>
        <begin position="202"/>
        <end position="394"/>
    </location>
</feature>
<feature type="region of interest" description="Disordered" evidence="1">
    <location>
        <begin position="150"/>
        <end position="186"/>
    </location>
</feature>